<dbReference type="Proteomes" id="UP001203297">
    <property type="component" value="Unassembled WGS sequence"/>
</dbReference>
<proteinExistence type="predicted"/>
<gene>
    <name evidence="1" type="ORF">B0F90DRAFT_1701608</name>
</gene>
<reference evidence="1" key="1">
    <citation type="journal article" date="2022" name="New Phytol.">
        <title>Evolutionary transition to the ectomycorrhizal habit in the genomes of a hyperdiverse lineage of mushroom-forming fungi.</title>
        <authorList>
            <person name="Looney B."/>
            <person name="Miyauchi S."/>
            <person name="Morin E."/>
            <person name="Drula E."/>
            <person name="Courty P.E."/>
            <person name="Kohler A."/>
            <person name="Kuo A."/>
            <person name="LaButti K."/>
            <person name="Pangilinan J."/>
            <person name="Lipzen A."/>
            <person name="Riley R."/>
            <person name="Andreopoulos W."/>
            <person name="He G."/>
            <person name="Johnson J."/>
            <person name="Nolan M."/>
            <person name="Tritt A."/>
            <person name="Barry K.W."/>
            <person name="Grigoriev I.V."/>
            <person name="Nagy L.G."/>
            <person name="Hibbett D."/>
            <person name="Henrissat B."/>
            <person name="Matheny P.B."/>
            <person name="Labbe J."/>
            <person name="Martin F.M."/>
        </authorList>
    </citation>
    <scope>NUCLEOTIDE SEQUENCE</scope>
    <source>
        <strain evidence="1">BPL690</strain>
    </source>
</reference>
<protein>
    <submittedName>
        <fullName evidence="1">Uncharacterized protein</fullName>
    </submittedName>
</protein>
<evidence type="ECO:0000313" key="1">
    <source>
        <dbReference type="EMBL" id="KAI0305137.1"/>
    </source>
</evidence>
<keyword evidence="2" id="KW-1185">Reference proteome</keyword>
<name>A0AAD4M9L8_9AGAM</name>
<comment type="caution">
    <text evidence="1">The sequence shown here is derived from an EMBL/GenBank/DDBJ whole genome shotgun (WGS) entry which is preliminary data.</text>
</comment>
<accession>A0AAD4M9L8</accession>
<sequence>MMLALECTPVFQFSLSFELTSKAANDLLLEQPIKHPIPLFSDRMSSQEEKNVAVFGLFPNRSSGMPMRAAKLSF</sequence>
<organism evidence="1 2">
    <name type="scientific">Multifurca ochricompacta</name>
    <dbReference type="NCBI Taxonomy" id="376703"/>
    <lineage>
        <taxon>Eukaryota</taxon>
        <taxon>Fungi</taxon>
        <taxon>Dikarya</taxon>
        <taxon>Basidiomycota</taxon>
        <taxon>Agaricomycotina</taxon>
        <taxon>Agaricomycetes</taxon>
        <taxon>Russulales</taxon>
        <taxon>Russulaceae</taxon>
        <taxon>Multifurca</taxon>
    </lineage>
</organism>
<dbReference type="AlphaFoldDB" id="A0AAD4M9L8"/>
<evidence type="ECO:0000313" key="2">
    <source>
        <dbReference type="Proteomes" id="UP001203297"/>
    </source>
</evidence>
<dbReference type="EMBL" id="WTXG01000006">
    <property type="protein sequence ID" value="KAI0305137.1"/>
    <property type="molecule type" value="Genomic_DNA"/>
</dbReference>